<name>Q8KCP3_CHLTE</name>
<dbReference type="KEGG" id="cte:CT1370"/>
<dbReference type="EnsemblBacteria" id="AAM72599">
    <property type="protein sequence ID" value="AAM72599"/>
    <property type="gene ID" value="CT1370"/>
</dbReference>
<accession>Q8KCP3</accession>
<proteinExistence type="predicted"/>
<evidence type="ECO:0000313" key="2">
    <source>
        <dbReference type="Proteomes" id="UP000001007"/>
    </source>
</evidence>
<keyword evidence="2" id="KW-1185">Reference proteome</keyword>
<reference evidence="1 2" key="1">
    <citation type="journal article" date="2002" name="Proc. Natl. Acad. Sci. U.S.A.">
        <title>The complete genome sequence of Chlorobium tepidum TLS, a photosynthetic, anaerobic, green-sulfur bacterium.</title>
        <authorList>
            <person name="Eisen J.A."/>
            <person name="Nelson K.E."/>
            <person name="Paulsen I.T."/>
            <person name="Heidelberg J.F."/>
            <person name="Wu M."/>
            <person name="Dodson R.J."/>
            <person name="Deboy R."/>
            <person name="Gwinn M.L."/>
            <person name="Nelson W.C."/>
            <person name="Haft D.H."/>
            <person name="Hickey E.K."/>
            <person name="Peterson J.D."/>
            <person name="Durkin A.S."/>
            <person name="Kolonay J.L."/>
            <person name="Yang F."/>
            <person name="Holt I."/>
            <person name="Umayam L.A."/>
            <person name="Mason T."/>
            <person name="Brenner M."/>
            <person name="Shea T.P."/>
            <person name="Parksey D."/>
            <person name="Nierman W.C."/>
            <person name="Feldblyum T.V."/>
            <person name="Hansen C.L."/>
            <person name="Craven M.B."/>
            <person name="Radune D."/>
            <person name="Vamathevan J."/>
            <person name="Khouri H."/>
            <person name="White O."/>
            <person name="Gruber T.M."/>
            <person name="Ketchum K.A."/>
            <person name="Venter J.C."/>
            <person name="Tettelin H."/>
            <person name="Bryant D.A."/>
            <person name="Fraser C.M."/>
        </authorList>
    </citation>
    <scope>NUCLEOTIDE SEQUENCE [LARGE SCALE GENOMIC DNA]</scope>
    <source>
        <strain evidence="2">ATCC 49652 / DSM 12025 / NBRC 103806 / TLS</strain>
    </source>
</reference>
<sequence>MRISVRFIMLLHGERWRFRKMSMDGSEREALLSTSSI</sequence>
<evidence type="ECO:0000313" key="1">
    <source>
        <dbReference type="EMBL" id="AAM72599.1"/>
    </source>
</evidence>
<dbReference type="EMBL" id="AE006470">
    <property type="protein sequence ID" value="AAM72599.1"/>
    <property type="molecule type" value="Genomic_DNA"/>
</dbReference>
<dbReference type="HOGENOM" id="CLU_3342023_0_0_10"/>
<protein>
    <submittedName>
        <fullName evidence="1">Uncharacterized protein</fullName>
    </submittedName>
</protein>
<dbReference type="Proteomes" id="UP000001007">
    <property type="component" value="Chromosome"/>
</dbReference>
<organism evidence="1 2">
    <name type="scientific">Chlorobaculum tepidum (strain ATCC 49652 / DSM 12025 / NBRC 103806 / TLS)</name>
    <name type="common">Chlorobium tepidum</name>
    <dbReference type="NCBI Taxonomy" id="194439"/>
    <lineage>
        <taxon>Bacteria</taxon>
        <taxon>Pseudomonadati</taxon>
        <taxon>Chlorobiota</taxon>
        <taxon>Chlorobiia</taxon>
        <taxon>Chlorobiales</taxon>
        <taxon>Chlorobiaceae</taxon>
        <taxon>Chlorobaculum</taxon>
    </lineage>
</organism>
<dbReference type="AlphaFoldDB" id="Q8KCP3"/>
<gene>
    <name evidence="1" type="ordered locus">CT1370</name>
</gene>